<organism evidence="1 2">
    <name type="scientific">Nonomuraea cypriaca</name>
    <dbReference type="NCBI Taxonomy" id="1187855"/>
    <lineage>
        <taxon>Bacteria</taxon>
        <taxon>Bacillati</taxon>
        <taxon>Actinomycetota</taxon>
        <taxon>Actinomycetes</taxon>
        <taxon>Streptosporangiales</taxon>
        <taxon>Streptosporangiaceae</taxon>
        <taxon>Nonomuraea</taxon>
    </lineage>
</organism>
<dbReference type="SUPFAM" id="SSF103084">
    <property type="entry name" value="Holliday junction resolvase RusA"/>
    <property type="match status" value="1"/>
</dbReference>
<dbReference type="GO" id="GO:0006310">
    <property type="term" value="P:DNA recombination"/>
    <property type="evidence" value="ECO:0007669"/>
    <property type="project" value="InterPro"/>
</dbReference>
<gene>
    <name evidence="1" type="ORF">ITP53_11465</name>
</gene>
<accession>A0A931A4Y1</accession>
<evidence type="ECO:0000313" key="2">
    <source>
        <dbReference type="Proteomes" id="UP000605361"/>
    </source>
</evidence>
<name>A0A931A4Y1_9ACTN</name>
<evidence type="ECO:0000313" key="1">
    <source>
        <dbReference type="EMBL" id="MBF8186357.1"/>
    </source>
</evidence>
<protein>
    <submittedName>
        <fullName evidence="1">RusA family crossover junction endodeoxyribonuclease</fullName>
    </submittedName>
</protein>
<proteinExistence type="predicted"/>
<dbReference type="Proteomes" id="UP000605361">
    <property type="component" value="Unassembled WGS sequence"/>
</dbReference>
<dbReference type="Gene3D" id="3.30.1330.70">
    <property type="entry name" value="Holliday junction resolvase RusA"/>
    <property type="match status" value="1"/>
</dbReference>
<dbReference type="InterPro" id="IPR008822">
    <property type="entry name" value="Endonuclease_RusA-like"/>
</dbReference>
<comment type="caution">
    <text evidence="1">The sequence shown here is derived from an EMBL/GenBank/DDBJ whole genome shotgun (WGS) entry which is preliminary data.</text>
</comment>
<dbReference type="GO" id="GO:0000287">
    <property type="term" value="F:magnesium ion binding"/>
    <property type="evidence" value="ECO:0007669"/>
    <property type="project" value="InterPro"/>
</dbReference>
<sequence>MTIVETAPWLEFVAYGEPGPQGSKNGRPVYKGRGKARVFTGKVAQVESSAKVKPWRAAVAEAARQAMADAGHAELLDGQIVAQMVFTVRTKPKSRPDWWPAGLAWSRHLWWLCASTPDLSKLIRSTEDAMTGVVWADDARVVRYRETAKTYALDPREPDSLPEPGAVVRVWAIPALERVDD</sequence>
<keyword evidence="2" id="KW-1185">Reference proteome</keyword>
<dbReference type="Pfam" id="PF05866">
    <property type="entry name" value="RusA"/>
    <property type="match status" value="1"/>
</dbReference>
<dbReference type="GO" id="GO:0006281">
    <property type="term" value="P:DNA repair"/>
    <property type="evidence" value="ECO:0007669"/>
    <property type="project" value="InterPro"/>
</dbReference>
<reference evidence="1" key="1">
    <citation type="submission" date="2020-11" db="EMBL/GenBank/DDBJ databases">
        <title>Whole-genome analyses of Nonomuraea sp. K274.</title>
        <authorList>
            <person name="Veyisoglu A."/>
        </authorList>
    </citation>
    <scope>NUCLEOTIDE SEQUENCE</scope>
    <source>
        <strain evidence="1">K274</strain>
    </source>
</reference>
<dbReference type="InterPro" id="IPR036614">
    <property type="entry name" value="RusA-like_sf"/>
</dbReference>
<dbReference type="AlphaFoldDB" id="A0A931A4Y1"/>
<dbReference type="RefSeq" id="WP_195895334.1">
    <property type="nucleotide sequence ID" value="NZ_JADOGI010000026.1"/>
</dbReference>
<dbReference type="EMBL" id="JADOGI010000026">
    <property type="protein sequence ID" value="MBF8186357.1"/>
    <property type="molecule type" value="Genomic_DNA"/>
</dbReference>